<accession>A0A014N7B6</accession>
<dbReference type="EMBL" id="JELW01000069">
    <property type="protein sequence ID" value="EXU95672.1"/>
    <property type="molecule type" value="Genomic_DNA"/>
</dbReference>
<dbReference type="HOGENOM" id="CLU_797126_0_0_1"/>
<name>A0A014N7B6_9HYPO</name>
<sequence>MRVLIFLWLVGTVAALADAVIWEGEGWYKVYLMERVLFPDDPNSWTICKGCKYCMRPLYKNIHADIGQASVWVNAGQPTTPLQRPLQTNWKPAASPPAPSLWLSSSRFGLEDGGSEVKKKFLTLNYKMTDLLDEMRLQRAIKKSNSFKFAASKIIDHSNFPEADFKDGELFDMAKMQRLMSARAEQLRTMAKEGSPQASLIESWVKDRANALEVENMYRNADQARWKSEWVDEELKYGPSNSYKQIKTPRLVIFPDGTRPEKDLRPNRPPNTPDLEIWEEVDMDRTLAQGGQSSIAKDKRKAATKKAGTYGKWQGDPDSQKQKATIHMEIIRANSEMIPFHRNKKGEFLKCHSKPGRRSALLRGRGSRISKAYL</sequence>
<keyword evidence="2" id="KW-0732">Signal</keyword>
<gene>
    <name evidence="3" type="ORF">X797_011243</name>
</gene>
<evidence type="ECO:0000256" key="1">
    <source>
        <dbReference type="SAM" id="MobiDB-lite"/>
    </source>
</evidence>
<organism evidence="3 4">
    <name type="scientific">Metarhizium robertsii</name>
    <dbReference type="NCBI Taxonomy" id="568076"/>
    <lineage>
        <taxon>Eukaryota</taxon>
        <taxon>Fungi</taxon>
        <taxon>Dikarya</taxon>
        <taxon>Ascomycota</taxon>
        <taxon>Pezizomycotina</taxon>
        <taxon>Sordariomycetes</taxon>
        <taxon>Hypocreomycetidae</taxon>
        <taxon>Hypocreales</taxon>
        <taxon>Clavicipitaceae</taxon>
        <taxon>Metarhizium</taxon>
    </lineage>
</organism>
<dbReference type="OrthoDB" id="5122573at2759"/>
<proteinExistence type="predicted"/>
<evidence type="ECO:0000313" key="3">
    <source>
        <dbReference type="EMBL" id="EXU95672.1"/>
    </source>
</evidence>
<dbReference type="AlphaFoldDB" id="A0A014N7B6"/>
<protein>
    <submittedName>
        <fullName evidence="3">Uncharacterized protein</fullName>
    </submittedName>
</protein>
<reference evidence="3 4" key="1">
    <citation type="submission" date="2014-02" db="EMBL/GenBank/DDBJ databases">
        <title>The genome sequence of the entomopathogenic fungus Metarhizium robertsii ARSEF 2575.</title>
        <authorList>
            <person name="Giuliano Garisto Donzelli B."/>
            <person name="Roe B.A."/>
            <person name="Macmil S.L."/>
            <person name="Krasnoff S.B."/>
            <person name="Gibson D.M."/>
        </authorList>
    </citation>
    <scope>NUCLEOTIDE SEQUENCE [LARGE SCALE GENOMIC DNA]</scope>
    <source>
        <strain evidence="3 4">ARSEF 2575</strain>
    </source>
</reference>
<evidence type="ECO:0000256" key="2">
    <source>
        <dbReference type="SAM" id="SignalP"/>
    </source>
</evidence>
<comment type="caution">
    <text evidence="3">The sequence shown here is derived from an EMBL/GenBank/DDBJ whole genome shotgun (WGS) entry which is preliminary data.</text>
</comment>
<evidence type="ECO:0000313" key="4">
    <source>
        <dbReference type="Proteomes" id="UP000030151"/>
    </source>
</evidence>
<dbReference type="Proteomes" id="UP000030151">
    <property type="component" value="Unassembled WGS sequence"/>
</dbReference>
<feature type="signal peptide" evidence="2">
    <location>
        <begin position="1"/>
        <end position="19"/>
    </location>
</feature>
<feature type="region of interest" description="Disordered" evidence="1">
    <location>
        <begin position="255"/>
        <end position="274"/>
    </location>
</feature>
<feature type="chain" id="PRO_5001473949" evidence="2">
    <location>
        <begin position="20"/>
        <end position="374"/>
    </location>
</feature>